<dbReference type="Gene3D" id="3.40.50.720">
    <property type="entry name" value="NAD(P)-binding Rossmann-like Domain"/>
    <property type="match status" value="1"/>
</dbReference>
<dbReference type="InterPro" id="IPR020904">
    <property type="entry name" value="Sc_DH/Rdtase_CS"/>
</dbReference>
<dbReference type="AlphaFoldDB" id="A0A1G7UI55"/>
<evidence type="ECO:0000313" key="4">
    <source>
        <dbReference type="Proteomes" id="UP000198863"/>
    </source>
</evidence>
<reference evidence="4" key="1">
    <citation type="submission" date="2016-10" db="EMBL/GenBank/DDBJ databases">
        <authorList>
            <person name="Varghese N."/>
            <person name="Submissions S."/>
        </authorList>
    </citation>
    <scope>NUCLEOTIDE SEQUENCE [LARGE SCALE GENOMIC DNA]</scope>
    <source>
        <strain evidence="4">DSM 44526</strain>
    </source>
</reference>
<evidence type="ECO:0000256" key="1">
    <source>
        <dbReference type="ARBA" id="ARBA00006484"/>
    </source>
</evidence>
<dbReference type="SUPFAM" id="SSF51735">
    <property type="entry name" value="NAD(P)-binding Rossmann-fold domains"/>
    <property type="match status" value="1"/>
</dbReference>
<dbReference type="PANTHER" id="PTHR44196:SF1">
    <property type="entry name" value="DEHYDROGENASE_REDUCTASE SDR FAMILY MEMBER 7B"/>
    <property type="match status" value="1"/>
</dbReference>
<dbReference type="GO" id="GO:0016020">
    <property type="term" value="C:membrane"/>
    <property type="evidence" value="ECO:0007669"/>
    <property type="project" value="TreeGrafter"/>
</dbReference>
<dbReference type="NCBIfam" id="NF006099">
    <property type="entry name" value="PRK08251.1"/>
    <property type="match status" value="1"/>
</dbReference>
<dbReference type="Pfam" id="PF00106">
    <property type="entry name" value="adh_short"/>
    <property type="match status" value="1"/>
</dbReference>
<name>A0A1G7UI55_9ACTN</name>
<gene>
    <name evidence="3" type="ORF">SAMN05660324_2638</name>
</gene>
<accession>A0A1G7UI55</accession>
<evidence type="ECO:0000313" key="3">
    <source>
        <dbReference type="EMBL" id="SDG47028.1"/>
    </source>
</evidence>
<protein>
    <submittedName>
        <fullName evidence="3">Short-chain dehydrogenase</fullName>
    </submittedName>
</protein>
<dbReference type="InterPro" id="IPR002347">
    <property type="entry name" value="SDR_fam"/>
</dbReference>
<dbReference type="InterPro" id="IPR036291">
    <property type="entry name" value="NAD(P)-bd_dom_sf"/>
</dbReference>
<evidence type="ECO:0000256" key="2">
    <source>
        <dbReference type="ARBA" id="ARBA00023002"/>
    </source>
</evidence>
<dbReference type="EMBL" id="FNCF01000004">
    <property type="protein sequence ID" value="SDG47028.1"/>
    <property type="molecule type" value="Genomic_DNA"/>
</dbReference>
<organism evidence="3 4">
    <name type="scientific">Klenkia brasiliensis</name>
    <dbReference type="NCBI Taxonomy" id="333142"/>
    <lineage>
        <taxon>Bacteria</taxon>
        <taxon>Bacillati</taxon>
        <taxon>Actinomycetota</taxon>
        <taxon>Actinomycetes</taxon>
        <taxon>Geodermatophilales</taxon>
        <taxon>Geodermatophilaceae</taxon>
        <taxon>Klenkia</taxon>
    </lineage>
</organism>
<dbReference type="PANTHER" id="PTHR44196">
    <property type="entry name" value="DEHYDROGENASE/REDUCTASE SDR FAMILY MEMBER 7B"/>
    <property type="match status" value="1"/>
</dbReference>
<comment type="similarity">
    <text evidence="1">Belongs to the short-chain dehydrogenases/reductases (SDR) family.</text>
</comment>
<keyword evidence="4" id="KW-1185">Reference proteome</keyword>
<dbReference type="Proteomes" id="UP000198863">
    <property type="component" value="Unassembled WGS sequence"/>
</dbReference>
<dbReference type="PROSITE" id="PS00061">
    <property type="entry name" value="ADH_SHORT"/>
    <property type="match status" value="1"/>
</dbReference>
<keyword evidence="2" id="KW-0560">Oxidoreductase</keyword>
<sequence>MLAGMPHPRRQRIVITGASSGLGEGMARRWAAAGHDLALLARRTDRLERLRDELAVHGRTVVVAPLDIDDPDAVAETVPRVVGELGGVDRFVANAGLGKGVPVGTGGARPNRAVLTTNVLGTHATCEAAVALFRAQGHGHLVVVSSVAGVRGMGGTRTAYATSKAADAVLAEGIRADLLSSRATRGIRVTTVHPGFIETDINTGRRGPFTVDLETGVTALVAAVDREPVRAYVPEWPWRAVAGLLRVLPLPVAARLS</sequence>
<dbReference type="GO" id="GO:0016491">
    <property type="term" value="F:oxidoreductase activity"/>
    <property type="evidence" value="ECO:0007669"/>
    <property type="project" value="UniProtKB-KW"/>
</dbReference>
<proteinExistence type="inferred from homology"/>
<dbReference type="PRINTS" id="PR00081">
    <property type="entry name" value="GDHRDH"/>
</dbReference>